<dbReference type="InterPro" id="IPR052077">
    <property type="entry name" value="CcrZ_PhaseVar_Mediator"/>
</dbReference>
<dbReference type="PANTHER" id="PTHR40086:SF1">
    <property type="entry name" value="CELL CYCLE REGULATOR CCRZ"/>
    <property type="match status" value="1"/>
</dbReference>
<organism evidence="1 2">
    <name type="scientific">Mesomycoplasma lagogenitalium</name>
    <dbReference type="NCBI Taxonomy" id="171286"/>
    <lineage>
        <taxon>Bacteria</taxon>
        <taxon>Bacillati</taxon>
        <taxon>Mycoplasmatota</taxon>
        <taxon>Mycoplasmoidales</taxon>
        <taxon>Metamycoplasmataceae</taxon>
        <taxon>Mesomycoplasma</taxon>
    </lineage>
</organism>
<dbReference type="InterPro" id="IPR011009">
    <property type="entry name" value="Kinase-like_dom_sf"/>
</dbReference>
<name>A0ABY8LWS0_9BACT</name>
<dbReference type="Proteomes" id="UP001179842">
    <property type="component" value="Chromosome"/>
</dbReference>
<dbReference type="RefSeq" id="WP_280102002.1">
    <property type="nucleotide sequence ID" value="NZ_CP122979.1"/>
</dbReference>
<proteinExistence type="predicted"/>
<reference evidence="1" key="1">
    <citation type="submission" date="2023-04" db="EMBL/GenBank/DDBJ databases">
        <title>Completed genome of Mycoplasma lagogenitalium type strain 12MS.</title>
        <authorList>
            <person name="Spergser J."/>
        </authorList>
    </citation>
    <scope>NUCLEOTIDE SEQUENCE</scope>
    <source>
        <strain evidence="1">12MS</strain>
    </source>
</reference>
<protein>
    <submittedName>
        <fullName evidence="1">Phosphotransferase</fullName>
    </submittedName>
</protein>
<dbReference type="Gene3D" id="3.90.1200.10">
    <property type="match status" value="1"/>
</dbReference>
<evidence type="ECO:0000313" key="2">
    <source>
        <dbReference type="Proteomes" id="UP001179842"/>
    </source>
</evidence>
<accession>A0ABY8LWS0</accession>
<keyword evidence="2" id="KW-1185">Reference proteome</keyword>
<gene>
    <name evidence="1" type="ORF">QEG99_00225</name>
</gene>
<dbReference type="EMBL" id="CP122979">
    <property type="protein sequence ID" value="WGI36701.1"/>
    <property type="molecule type" value="Genomic_DNA"/>
</dbReference>
<dbReference type="SUPFAM" id="SSF56112">
    <property type="entry name" value="Protein kinase-like (PK-like)"/>
    <property type="match status" value="1"/>
</dbReference>
<sequence>MKIKIEKGLTNNSYKDGQFFYQEKKKNSFNHRINYDLLSNLDFVPKMIHNNDKDIYFDWIEGKEIEVNDINLAKVAHLMKTLHNSKLDFPPSNHASRIKEYRKILVEKNIKIPVIDKYFKKINLILRNMKKDIPLHNDLWLENIIIDKNEKIWFVDWEYASKGDKHFDLAYFIESCRLSDEQETVFLNAYDDYDYEYVLQHRILVLYLTILWLHTFPENNMPFGDQEFIEKIDSISNKLEERQREWKKIKF</sequence>
<evidence type="ECO:0000313" key="1">
    <source>
        <dbReference type="EMBL" id="WGI36701.1"/>
    </source>
</evidence>
<dbReference type="PANTHER" id="PTHR40086">
    <property type="entry name" value="PHOSPHOTRANSFERASE YTMP-RELATED"/>
    <property type="match status" value="1"/>
</dbReference>
<dbReference type="Pfam" id="PF01633">
    <property type="entry name" value="Choline_kinase"/>
    <property type="match status" value="1"/>
</dbReference>